<accession>A0A6M1RM60</accession>
<feature type="domain" description="Peptidase M16 C-terminal" evidence="3">
    <location>
        <begin position="276"/>
        <end position="451"/>
    </location>
</feature>
<proteinExistence type="predicted"/>
<evidence type="ECO:0000259" key="2">
    <source>
        <dbReference type="Pfam" id="PF00675"/>
    </source>
</evidence>
<dbReference type="InterPro" id="IPR007863">
    <property type="entry name" value="Peptidase_M16_C"/>
</dbReference>
<dbReference type="Pfam" id="PF05193">
    <property type="entry name" value="Peptidase_M16_C"/>
    <property type="match status" value="1"/>
</dbReference>
<dbReference type="InterPro" id="IPR050361">
    <property type="entry name" value="MPP/UQCRC_Complex"/>
</dbReference>
<dbReference type="PANTHER" id="PTHR11851">
    <property type="entry name" value="METALLOPROTEASE"/>
    <property type="match status" value="1"/>
</dbReference>
<protein>
    <submittedName>
        <fullName evidence="4">Insulinase family protein</fullName>
    </submittedName>
</protein>
<evidence type="ECO:0000313" key="5">
    <source>
        <dbReference type="Proteomes" id="UP000477311"/>
    </source>
</evidence>
<keyword evidence="5" id="KW-1185">Reference proteome</keyword>
<gene>
    <name evidence="4" type="ORF">G4L39_00235</name>
</gene>
<evidence type="ECO:0000259" key="3">
    <source>
        <dbReference type="Pfam" id="PF05193"/>
    </source>
</evidence>
<evidence type="ECO:0000313" key="4">
    <source>
        <dbReference type="EMBL" id="NGO37835.1"/>
    </source>
</evidence>
<dbReference type="InterPro" id="IPR011249">
    <property type="entry name" value="Metalloenz_LuxS/M16"/>
</dbReference>
<dbReference type="RefSeq" id="WP_165105024.1">
    <property type="nucleotide sequence ID" value="NZ_JAAKYA010000004.1"/>
</dbReference>
<dbReference type="Gene3D" id="3.30.830.10">
    <property type="entry name" value="Metalloenzyme, LuxS/M16 peptidase-like"/>
    <property type="match status" value="2"/>
</dbReference>
<dbReference type="SUPFAM" id="SSF63411">
    <property type="entry name" value="LuxS/MPP-like metallohydrolase"/>
    <property type="match status" value="2"/>
</dbReference>
<dbReference type="Proteomes" id="UP000477311">
    <property type="component" value="Unassembled WGS sequence"/>
</dbReference>
<dbReference type="InterPro" id="IPR011765">
    <property type="entry name" value="Pept_M16_N"/>
</dbReference>
<dbReference type="AlphaFoldDB" id="A0A6M1RM60"/>
<organism evidence="4 5">
    <name type="scientific">Limisphaera ngatamarikiensis</name>
    <dbReference type="NCBI Taxonomy" id="1324935"/>
    <lineage>
        <taxon>Bacteria</taxon>
        <taxon>Pseudomonadati</taxon>
        <taxon>Verrucomicrobiota</taxon>
        <taxon>Verrucomicrobiia</taxon>
        <taxon>Limisphaerales</taxon>
        <taxon>Limisphaeraceae</taxon>
        <taxon>Limisphaera</taxon>
    </lineage>
</organism>
<feature type="coiled-coil region" evidence="1">
    <location>
        <begin position="112"/>
        <end position="171"/>
    </location>
</feature>
<feature type="domain" description="Peptidase M16 N-terminal" evidence="2">
    <location>
        <begin position="62"/>
        <end position="100"/>
    </location>
</feature>
<evidence type="ECO:0000256" key="1">
    <source>
        <dbReference type="SAM" id="Coils"/>
    </source>
</evidence>
<name>A0A6M1RM60_9BACT</name>
<dbReference type="Pfam" id="PF00675">
    <property type="entry name" value="Peptidase_M16"/>
    <property type="match status" value="1"/>
</dbReference>
<sequence>MTMPCRAHRTQPYRCPSGSIRGLWWGVLCCLLWIRVQAQQVPVVEVTLTNGMRLLMVQRHDEPSIAGGWVAHVGSANERPGMTGISHLFEHMMFKGTRTIGTRDPERDLQIIQEQERIREEIRREEAKLRAAWRRGEIDDWRKPENRTPRLRQLEAEFQKLVEEQRRLLVKNEFDRIYTAAGASGMNAFTTEDLTAYFITVPANKLELWMWMESERLLRPVFREFYAERDVVFEERRLRTESTPLGRFEETFNALFWQSHPYLWPVVGWPSDIPAITKAQADEFYATYYTPENITLVLVGDFTTNQAVPLAQQYFGRIPPGNRPPPDVVTEEIPPVAERRMYAEAEANPQVHIAWLTVPFAHKDSYPLDLLAELLSHRTGRLYKGLVLGRQIATQVTASQNSRKWAGNFLITAEAREPHAPEEVEQAIYEELQRIKDEPVPPEELQKVKNNFAANQYRRLTSNFAILVQLLIYDGLGDWREINAAGPKYQAVTAEDIQRVARTYFTREARTVAIYTRKPTGAANTTSQPTPAAQP</sequence>
<reference evidence="4 5" key="1">
    <citation type="submission" date="2020-02" db="EMBL/GenBank/DDBJ databases">
        <title>Draft genome sequence of Limisphaera ngatamarikiensis NGM72.4T, a thermophilic Verrucomicrobia grouped in subdivision 3.</title>
        <authorList>
            <person name="Carere C.R."/>
            <person name="Steen J."/>
            <person name="Hugenholtz P."/>
            <person name="Stott M.B."/>
        </authorList>
    </citation>
    <scope>NUCLEOTIDE SEQUENCE [LARGE SCALE GENOMIC DNA]</scope>
    <source>
        <strain evidence="4 5">NGM72.4</strain>
    </source>
</reference>
<dbReference type="PANTHER" id="PTHR11851:SF220">
    <property type="entry name" value="PEPTIDASE M16 DOMAIN PROTEIN"/>
    <property type="match status" value="1"/>
</dbReference>
<keyword evidence="1" id="KW-0175">Coiled coil</keyword>
<dbReference type="GO" id="GO:0046872">
    <property type="term" value="F:metal ion binding"/>
    <property type="evidence" value="ECO:0007669"/>
    <property type="project" value="InterPro"/>
</dbReference>
<dbReference type="EMBL" id="JAAKYA010000004">
    <property type="protein sequence ID" value="NGO37835.1"/>
    <property type="molecule type" value="Genomic_DNA"/>
</dbReference>
<comment type="caution">
    <text evidence="4">The sequence shown here is derived from an EMBL/GenBank/DDBJ whole genome shotgun (WGS) entry which is preliminary data.</text>
</comment>